<evidence type="ECO:0000259" key="4">
    <source>
        <dbReference type="Pfam" id="PF08241"/>
    </source>
</evidence>
<evidence type="ECO:0000313" key="5">
    <source>
        <dbReference type="EMBL" id="MRX77779.1"/>
    </source>
</evidence>
<dbReference type="RefSeq" id="WP_154282194.1">
    <property type="nucleotide sequence ID" value="NZ_JBHUJQ010000001.1"/>
</dbReference>
<reference evidence="5 6" key="1">
    <citation type="submission" date="2019-11" db="EMBL/GenBank/DDBJ databases">
        <title>Pedobacter petrophilus genome.</title>
        <authorList>
            <person name="Feldbauer M.J."/>
            <person name="Newman J.D."/>
        </authorList>
    </citation>
    <scope>NUCLEOTIDE SEQUENCE [LARGE SCALE GENOMIC DNA]</scope>
    <source>
        <strain evidence="5 6">LMG 29686</strain>
    </source>
</reference>
<sequence>MNRSPLSRFSNHSEDYQKYRPRYPESIITYLEQNIGLKRDQLIADIGSGTGIFTELLLKSDYQVSAVEPNEQMRNQAEIRLKQYPKLDHVSGTAEQTSLTENSVDLITVAQSFHWFDLVQTKTEFKRILKPGGHVLLIWNILQQKSQFLKAYQALKDQYTDRKPYVEKLETIRIENFLGPAKIVRQEIYHSRLLNKDELLGYFRSSSYSPIQGEPGYENLVAEIDQIFDEHQQNGFVKLEYDAKLYFSSFT</sequence>
<gene>
    <name evidence="5" type="ORF">GJU39_16975</name>
</gene>
<dbReference type="SUPFAM" id="SSF53335">
    <property type="entry name" value="S-adenosyl-L-methionine-dependent methyltransferases"/>
    <property type="match status" value="1"/>
</dbReference>
<dbReference type="InterPro" id="IPR029063">
    <property type="entry name" value="SAM-dependent_MTases_sf"/>
</dbReference>
<evidence type="ECO:0000313" key="6">
    <source>
        <dbReference type="Proteomes" id="UP000487757"/>
    </source>
</evidence>
<dbReference type="GO" id="GO:0032259">
    <property type="term" value="P:methylation"/>
    <property type="evidence" value="ECO:0007669"/>
    <property type="project" value="UniProtKB-KW"/>
</dbReference>
<dbReference type="OrthoDB" id="9797252at2"/>
<organism evidence="5 6">
    <name type="scientific">Pedobacter petrophilus</name>
    <dbReference type="NCBI Taxonomy" id="1908241"/>
    <lineage>
        <taxon>Bacteria</taxon>
        <taxon>Pseudomonadati</taxon>
        <taxon>Bacteroidota</taxon>
        <taxon>Sphingobacteriia</taxon>
        <taxon>Sphingobacteriales</taxon>
        <taxon>Sphingobacteriaceae</taxon>
        <taxon>Pedobacter</taxon>
    </lineage>
</organism>
<dbReference type="EMBL" id="WKKH01000031">
    <property type="protein sequence ID" value="MRX77779.1"/>
    <property type="molecule type" value="Genomic_DNA"/>
</dbReference>
<evidence type="ECO:0000256" key="3">
    <source>
        <dbReference type="ARBA" id="ARBA00022679"/>
    </source>
</evidence>
<proteinExistence type="inferred from homology"/>
<dbReference type="InterPro" id="IPR013216">
    <property type="entry name" value="Methyltransf_11"/>
</dbReference>
<dbReference type="GO" id="GO:0008757">
    <property type="term" value="F:S-adenosylmethionine-dependent methyltransferase activity"/>
    <property type="evidence" value="ECO:0007669"/>
    <property type="project" value="InterPro"/>
</dbReference>
<evidence type="ECO:0000256" key="1">
    <source>
        <dbReference type="ARBA" id="ARBA00008361"/>
    </source>
</evidence>
<keyword evidence="2 5" id="KW-0489">Methyltransferase</keyword>
<dbReference type="InterPro" id="IPR051052">
    <property type="entry name" value="Diverse_substrate_MTase"/>
</dbReference>
<comment type="caution">
    <text evidence="5">The sequence shown here is derived from an EMBL/GenBank/DDBJ whole genome shotgun (WGS) entry which is preliminary data.</text>
</comment>
<dbReference type="PANTHER" id="PTHR44942:SF4">
    <property type="entry name" value="METHYLTRANSFERASE TYPE 11 DOMAIN-CONTAINING PROTEIN"/>
    <property type="match status" value="1"/>
</dbReference>
<evidence type="ECO:0000256" key="2">
    <source>
        <dbReference type="ARBA" id="ARBA00022603"/>
    </source>
</evidence>
<dbReference type="Proteomes" id="UP000487757">
    <property type="component" value="Unassembled WGS sequence"/>
</dbReference>
<name>A0A7K0G3J4_9SPHI</name>
<protein>
    <submittedName>
        <fullName evidence="5">Methyltransferase domain-containing protein</fullName>
    </submittedName>
</protein>
<dbReference type="CDD" id="cd02440">
    <property type="entry name" value="AdoMet_MTases"/>
    <property type="match status" value="1"/>
</dbReference>
<comment type="similarity">
    <text evidence="1">Belongs to the methyltransferase superfamily.</text>
</comment>
<feature type="domain" description="Methyltransferase type 11" evidence="4">
    <location>
        <begin position="45"/>
        <end position="136"/>
    </location>
</feature>
<dbReference type="Pfam" id="PF08241">
    <property type="entry name" value="Methyltransf_11"/>
    <property type="match status" value="1"/>
</dbReference>
<dbReference type="PANTHER" id="PTHR44942">
    <property type="entry name" value="METHYLTRANSF_11 DOMAIN-CONTAINING PROTEIN"/>
    <property type="match status" value="1"/>
</dbReference>
<keyword evidence="3 5" id="KW-0808">Transferase</keyword>
<dbReference type="Gene3D" id="3.40.50.150">
    <property type="entry name" value="Vaccinia Virus protein VP39"/>
    <property type="match status" value="1"/>
</dbReference>
<dbReference type="AlphaFoldDB" id="A0A7K0G3J4"/>
<accession>A0A7K0G3J4</accession>
<keyword evidence="6" id="KW-1185">Reference proteome</keyword>